<evidence type="ECO:0000259" key="2">
    <source>
        <dbReference type="Pfam" id="PF25942"/>
    </source>
</evidence>
<organism evidence="3 4">
    <name type="scientific">Salinirubrum litoreum</name>
    <dbReference type="NCBI Taxonomy" id="1126234"/>
    <lineage>
        <taxon>Archaea</taxon>
        <taxon>Methanobacteriati</taxon>
        <taxon>Methanobacteriota</taxon>
        <taxon>Stenosarchaea group</taxon>
        <taxon>Halobacteria</taxon>
        <taxon>Halobacteriales</taxon>
        <taxon>Haloferacaceae</taxon>
        <taxon>Salinirubrum</taxon>
    </lineage>
</organism>
<dbReference type="Proteomes" id="UP001596201">
    <property type="component" value="Unassembled WGS sequence"/>
</dbReference>
<sequence length="405" mass="42720">MDRRALLAALAAGATGGLAGCSALPGVDDVGSFGADATDRATRTPRPTPVGPAVPEQTIEVANDRNESVYLTVVVVAPGGDEASASADDAEERSDSAPDDESGQSATPTAAVDPDATAATDSRTVFVDSATIPAGREATFPDVLRTAGDYEVVLETADGERATHDWRVTDTFDGLAVGVGESVTFRNAVRCGPDCSLSVGGDSGDAGELPLLGDGSGRWYSPATLVVTNPTATDREVGLRLSLRDETLFDYRYVVPAASQLTVPASYRSGAYDLLVTPEGSDPIDDVWRVPEMMERHVTLGESVALGCGRATAELRFRNGDRDRRAVAVTIRQAGERLYRGTVNLEPNERQTLSPVPGSGRYEVSLRSDSGSQTTETWWACPPHGPAEIRLDSAGQLFFRQELSG</sequence>
<dbReference type="AlphaFoldDB" id="A0ABD5RDJ2"/>
<feature type="compositionally biased region" description="Low complexity" evidence="1">
    <location>
        <begin position="106"/>
        <end position="118"/>
    </location>
</feature>
<dbReference type="PROSITE" id="PS51257">
    <property type="entry name" value="PROKAR_LIPOPROTEIN"/>
    <property type="match status" value="1"/>
</dbReference>
<name>A0ABD5RDJ2_9EURY</name>
<dbReference type="EMBL" id="JBHSKX010000002">
    <property type="protein sequence ID" value="MFC5367882.1"/>
    <property type="molecule type" value="Genomic_DNA"/>
</dbReference>
<dbReference type="RefSeq" id="WP_227230126.1">
    <property type="nucleotide sequence ID" value="NZ_JAJCVJ010000002.1"/>
</dbReference>
<reference evidence="3 4" key="1">
    <citation type="journal article" date="2019" name="Int. J. Syst. Evol. Microbiol.">
        <title>The Global Catalogue of Microorganisms (GCM) 10K type strain sequencing project: providing services to taxonomists for standard genome sequencing and annotation.</title>
        <authorList>
            <consortium name="The Broad Institute Genomics Platform"/>
            <consortium name="The Broad Institute Genome Sequencing Center for Infectious Disease"/>
            <person name="Wu L."/>
            <person name="Ma J."/>
        </authorList>
    </citation>
    <scope>NUCLEOTIDE SEQUENCE [LARGE SCALE GENOMIC DNA]</scope>
    <source>
        <strain evidence="3 4">CGMCC 1.12237</strain>
    </source>
</reference>
<accession>A0ABD5RDJ2</accession>
<feature type="compositionally biased region" description="Acidic residues" evidence="1">
    <location>
        <begin position="88"/>
        <end position="102"/>
    </location>
</feature>
<keyword evidence="4" id="KW-1185">Reference proteome</keyword>
<feature type="region of interest" description="Disordered" evidence="1">
    <location>
        <begin position="29"/>
        <end position="55"/>
    </location>
</feature>
<dbReference type="Pfam" id="PF25942">
    <property type="entry name" value="Ig_halo"/>
    <property type="match status" value="2"/>
</dbReference>
<evidence type="ECO:0000313" key="3">
    <source>
        <dbReference type="EMBL" id="MFC5367882.1"/>
    </source>
</evidence>
<protein>
    <recommendedName>
        <fullName evidence="2">Ig-like domain-containing protein</fullName>
    </recommendedName>
</protein>
<feature type="domain" description="Ig-like" evidence="2">
    <location>
        <begin position="325"/>
        <end position="401"/>
    </location>
</feature>
<proteinExistence type="predicted"/>
<evidence type="ECO:0000313" key="4">
    <source>
        <dbReference type="Proteomes" id="UP001596201"/>
    </source>
</evidence>
<comment type="caution">
    <text evidence="3">The sequence shown here is derived from an EMBL/GenBank/DDBJ whole genome shotgun (WGS) entry which is preliminary data.</text>
</comment>
<evidence type="ECO:0000256" key="1">
    <source>
        <dbReference type="SAM" id="MobiDB-lite"/>
    </source>
</evidence>
<feature type="domain" description="Ig-like" evidence="2">
    <location>
        <begin position="119"/>
        <end position="184"/>
    </location>
</feature>
<gene>
    <name evidence="3" type="ORF">ACFPJ5_13170</name>
</gene>
<feature type="region of interest" description="Disordered" evidence="1">
    <location>
        <begin position="80"/>
        <end position="118"/>
    </location>
</feature>
<dbReference type="InterPro" id="IPR058929">
    <property type="entry name" value="Ig_halo"/>
</dbReference>